<keyword evidence="3" id="KW-0328">Glycosyltransferase</keyword>
<proteinExistence type="predicted"/>
<dbReference type="Proteomes" id="UP001597073">
    <property type="component" value="Unassembled WGS sequence"/>
</dbReference>
<dbReference type="Pfam" id="PF13439">
    <property type="entry name" value="Glyco_transf_4"/>
    <property type="match status" value="1"/>
</dbReference>
<comment type="caution">
    <text evidence="3">The sequence shown here is derived from an EMBL/GenBank/DDBJ whole genome shotgun (WGS) entry which is preliminary data.</text>
</comment>
<dbReference type="InterPro" id="IPR028098">
    <property type="entry name" value="Glyco_trans_4-like_N"/>
</dbReference>
<keyword evidence="4" id="KW-1185">Reference proteome</keyword>
<reference evidence="4" key="1">
    <citation type="journal article" date="2019" name="Int. J. Syst. Evol. Microbiol.">
        <title>The Global Catalogue of Microorganisms (GCM) 10K type strain sequencing project: providing services to taxonomists for standard genome sequencing and annotation.</title>
        <authorList>
            <consortium name="The Broad Institute Genomics Platform"/>
            <consortium name="The Broad Institute Genome Sequencing Center for Infectious Disease"/>
            <person name="Wu L."/>
            <person name="Ma J."/>
        </authorList>
    </citation>
    <scope>NUCLEOTIDE SEQUENCE [LARGE SCALE GENOMIC DNA]</scope>
    <source>
        <strain evidence="4">CCUG 60742</strain>
    </source>
</reference>
<sequence>MKILLTSYYYKPHFGGIENSLFYLAQTYKQQGHEVLIVASDSGPADSRLPAEEVIDNIKVKRFRSYNPKISALKILKFYNEVKACASFFKQLNFLPDVVVTRNHITGYAAVKAGFKNIVYIIPGVVKIQDRGFAGIKSSSYFVKKLKDIVVSYVFMKYLEGIQVELLNACKKIIVFSKNMGEQVLSVAPASKDKIVIAQPGIDTNYFANLPGKDEARRQIGIDKDKFVYLILSRLVRQKAIDIAIRAFKAIDHTNAILLIVGDGPEGSTLKQLAADLELTDKVLFMGKTLTPNIFYTLADVYLLPSVHETFGQTIIEALFAGKPVVAFDSNQPGIKTASSEIIDSGSGILTQYNIEAYAAAMAEIRSNYAAYQINKQVVADTYSWNKLAEAVING</sequence>
<name>A0ABW2ZCQ9_9SPHI</name>
<dbReference type="InterPro" id="IPR050194">
    <property type="entry name" value="Glycosyltransferase_grp1"/>
</dbReference>
<evidence type="ECO:0000313" key="4">
    <source>
        <dbReference type="Proteomes" id="UP001597073"/>
    </source>
</evidence>
<dbReference type="GO" id="GO:0016757">
    <property type="term" value="F:glycosyltransferase activity"/>
    <property type="evidence" value="ECO:0007669"/>
    <property type="project" value="UniProtKB-KW"/>
</dbReference>
<dbReference type="Pfam" id="PF00534">
    <property type="entry name" value="Glycos_transf_1"/>
    <property type="match status" value="1"/>
</dbReference>
<protein>
    <submittedName>
        <fullName evidence="3">Glycosyltransferase family 4 protein</fullName>
        <ecNumber evidence="3">2.4.-.-</ecNumber>
    </submittedName>
</protein>
<feature type="domain" description="Glycosyltransferase subfamily 4-like N-terminal" evidence="2">
    <location>
        <begin position="14"/>
        <end position="205"/>
    </location>
</feature>
<evidence type="ECO:0000313" key="3">
    <source>
        <dbReference type="EMBL" id="MFD0763859.1"/>
    </source>
</evidence>
<dbReference type="SUPFAM" id="SSF53756">
    <property type="entry name" value="UDP-Glycosyltransferase/glycogen phosphorylase"/>
    <property type="match status" value="1"/>
</dbReference>
<keyword evidence="3" id="KW-0808">Transferase</keyword>
<evidence type="ECO:0000259" key="1">
    <source>
        <dbReference type="Pfam" id="PF00534"/>
    </source>
</evidence>
<organism evidence="3 4">
    <name type="scientific">Mucilaginibacter lutimaris</name>
    <dbReference type="NCBI Taxonomy" id="931629"/>
    <lineage>
        <taxon>Bacteria</taxon>
        <taxon>Pseudomonadati</taxon>
        <taxon>Bacteroidota</taxon>
        <taxon>Sphingobacteriia</taxon>
        <taxon>Sphingobacteriales</taxon>
        <taxon>Sphingobacteriaceae</taxon>
        <taxon>Mucilaginibacter</taxon>
    </lineage>
</organism>
<gene>
    <name evidence="3" type="ORF">ACFQZI_03295</name>
</gene>
<accession>A0ABW2ZCQ9</accession>
<dbReference type="PANTHER" id="PTHR45947:SF3">
    <property type="entry name" value="SULFOQUINOVOSYL TRANSFERASE SQD2"/>
    <property type="match status" value="1"/>
</dbReference>
<feature type="domain" description="Glycosyl transferase family 1" evidence="1">
    <location>
        <begin position="213"/>
        <end position="369"/>
    </location>
</feature>
<dbReference type="CDD" id="cd03801">
    <property type="entry name" value="GT4_PimA-like"/>
    <property type="match status" value="1"/>
</dbReference>
<dbReference type="EC" id="2.4.-.-" evidence="3"/>
<dbReference type="InterPro" id="IPR001296">
    <property type="entry name" value="Glyco_trans_1"/>
</dbReference>
<dbReference type="PANTHER" id="PTHR45947">
    <property type="entry name" value="SULFOQUINOVOSYL TRANSFERASE SQD2"/>
    <property type="match status" value="1"/>
</dbReference>
<dbReference type="RefSeq" id="WP_377138350.1">
    <property type="nucleotide sequence ID" value="NZ_JBHTIA010000003.1"/>
</dbReference>
<dbReference type="Gene3D" id="3.40.50.2000">
    <property type="entry name" value="Glycogen Phosphorylase B"/>
    <property type="match status" value="2"/>
</dbReference>
<evidence type="ECO:0000259" key="2">
    <source>
        <dbReference type="Pfam" id="PF13439"/>
    </source>
</evidence>
<dbReference type="EMBL" id="JBHTIA010000003">
    <property type="protein sequence ID" value="MFD0763859.1"/>
    <property type="molecule type" value="Genomic_DNA"/>
</dbReference>